<dbReference type="NCBIfam" id="TIGR01135">
    <property type="entry name" value="glmS"/>
    <property type="match status" value="1"/>
</dbReference>
<keyword evidence="5" id="KW-0808">Transferase</keyword>
<dbReference type="InterPro" id="IPR005855">
    <property type="entry name" value="GFAT"/>
</dbReference>
<dbReference type="Pfam" id="PF13522">
    <property type="entry name" value="GATase_6"/>
    <property type="match status" value="1"/>
</dbReference>
<dbReference type="AlphaFoldDB" id="K1XKE3"/>
<dbReference type="PROSITE" id="PS51278">
    <property type="entry name" value="GATASE_TYPE_2"/>
    <property type="match status" value="1"/>
</dbReference>
<dbReference type="GO" id="GO:0006002">
    <property type="term" value="P:fructose 6-phosphate metabolic process"/>
    <property type="evidence" value="ECO:0007669"/>
    <property type="project" value="TreeGrafter"/>
</dbReference>
<dbReference type="InterPro" id="IPR017932">
    <property type="entry name" value="GATase_2_dom"/>
</dbReference>
<dbReference type="FunFam" id="3.40.50.10490:FF:000001">
    <property type="entry name" value="Glutamine--fructose-6-phosphate aminotransferase [isomerizing]"/>
    <property type="match status" value="1"/>
</dbReference>
<dbReference type="CDD" id="cd05008">
    <property type="entry name" value="SIS_GlmS_GlmD_1"/>
    <property type="match status" value="1"/>
</dbReference>
<organism evidence="10">
    <name type="scientific">uncultured bacterium</name>
    <name type="common">gcode 4</name>
    <dbReference type="NCBI Taxonomy" id="1234023"/>
    <lineage>
        <taxon>Bacteria</taxon>
        <taxon>environmental samples</taxon>
    </lineage>
</organism>
<dbReference type="GO" id="GO:0006487">
    <property type="term" value="P:protein N-linked glycosylation"/>
    <property type="evidence" value="ECO:0007669"/>
    <property type="project" value="TreeGrafter"/>
</dbReference>
<sequence>MCGIFGYKGKDSDAHKILVHGLERLEYRGYDSAGLLVGNDQWNFKLIRAVGKVSHLANKVAKEISEDQKFSIWIAHTRRATHGGITEENTHPHHDQNRHFYLVHNGIIENYYKLKQDLIAKWYVFYGETDSEVIANLLEDNRTGNFMETVEKVLGMIRWAYALLIVSTYTPNEIIAVKIGSPLLFAYNEKHEYFFSSDKQALAGYADKLIYLDDGDIVHLKGNDYQIKSNGVPTEKKIEDMDIQALESSKWDYKHFMLKEIFEQPNIIRRIFKWRVDFNKNFLNAEAFHGMQDEQFKKIIFVGCGTSYNAWCLWTYWMENLAGIDASCEIASEYEYKNIKVNKDTLYVFISQSGETADSIEVLKLIKQQGGATFGIVNVVGSTISRLTDYGLFTRGGVEIWVASTKAFTAQITSILLLALYLGKKRGLSKAKYDKVMIELSKVPVMMEDILADTVGIRKIAEKISEYKNFFFLGRHYQLPIARESSLKLKEITYLHSESYPSWELKHWPLALIDKNIPCVLFAPNDLMFEKNISSIQEIKARDGKVITISDKDIHNADTNIQIPSTIDEIYPFLTAVVGQLLAYHVADILEKDIDKPRNLAKSVTVK</sequence>
<dbReference type="InterPro" id="IPR001347">
    <property type="entry name" value="SIS_dom"/>
</dbReference>
<comment type="caution">
    <text evidence="10">The sequence shown here is derived from an EMBL/GenBank/DDBJ whole genome shotgun (WGS) entry which is preliminary data.</text>
</comment>
<dbReference type="InterPro" id="IPR046348">
    <property type="entry name" value="SIS_dom_sf"/>
</dbReference>
<dbReference type="SUPFAM" id="SSF53697">
    <property type="entry name" value="SIS domain"/>
    <property type="match status" value="1"/>
</dbReference>
<dbReference type="InterPro" id="IPR035490">
    <property type="entry name" value="GlmS/FrlB_SIS"/>
</dbReference>
<dbReference type="EC" id="2.6.1.16" evidence="2"/>
<evidence type="ECO:0000256" key="1">
    <source>
        <dbReference type="ARBA" id="ARBA00001031"/>
    </source>
</evidence>
<reference evidence="10" key="1">
    <citation type="journal article" date="2012" name="Science">
        <title>Fermentation, hydrogen, and sulfur metabolism in multiple uncultivated bacterial phyla.</title>
        <authorList>
            <person name="Wrighton K.C."/>
            <person name="Thomas B.C."/>
            <person name="Sharon I."/>
            <person name="Miller C.S."/>
            <person name="Castelle C.J."/>
            <person name="VerBerkmoes N.C."/>
            <person name="Wilkins M.J."/>
            <person name="Hettich R.L."/>
            <person name="Lipton M.S."/>
            <person name="Williams K.H."/>
            <person name="Long P.E."/>
            <person name="Banfield J.F."/>
        </authorList>
    </citation>
    <scope>NUCLEOTIDE SEQUENCE [LARGE SCALE GENOMIC DNA]</scope>
</reference>
<dbReference type="GO" id="GO:0004360">
    <property type="term" value="F:glutamine-fructose-6-phosphate transaminase (isomerizing) activity"/>
    <property type="evidence" value="ECO:0007669"/>
    <property type="project" value="UniProtKB-EC"/>
</dbReference>
<dbReference type="PROSITE" id="PS51464">
    <property type="entry name" value="SIS"/>
    <property type="match status" value="2"/>
</dbReference>
<dbReference type="PANTHER" id="PTHR10937">
    <property type="entry name" value="GLUCOSAMINE--FRUCTOSE-6-PHOSPHATE AMINOTRANSFERASE, ISOMERIZING"/>
    <property type="match status" value="1"/>
</dbReference>
<dbReference type="NCBIfam" id="NF001484">
    <property type="entry name" value="PRK00331.1"/>
    <property type="match status" value="1"/>
</dbReference>
<dbReference type="CDD" id="cd00714">
    <property type="entry name" value="GFAT"/>
    <property type="match status" value="1"/>
</dbReference>
<keyword evidence="4" id="KW-0032">Aminotransferase</keyword>
<dbReference type="InterPro" id="IPR029055">
    <property type="entry name" value="Ntn_hydrolases_N"/>
</dbReference>
<evidence type="ECO:0000256" key="2">
    <source>
        <dbReference type="ARBA" id="ARBA00012916"/>
    </source>
</evidence>
<evidence type="ECO:0000256" key="5">
    <source>
        <dbReference type="ARBA" id="ARBA00022679"/>
    </source>
</evidence>
<evidence type="ECO:0000256" key="4">
    <source>
        <dbReference type="ARBA" id="ARBA00022576"/>
    </source>
</evidence>
<feature type="domain" description="SIS" evidence="9">
    <location>
        <begin position="460"/>
        <end position="597"/>
    </location>
</feature>
<keyword evidence="7" id="KW-0315">Glutamine amidotransferase</keyword>
<dbReference type="PANTHER" id="PTHR10937:SF0">
    <property type="entry name" value="GLUTAMINE--FRUCTOSE-6-PHOSPHATE TRANSAMINASE (ISOMERIZING)"/>
    <property type="match status" value="1"/>
</dbReference>
<feature type="domain" description="Glutamine amidotransferase type-2" evidence="8">
    <location>
        <begin position="2"/>
        <end position="223"/>
    </location>
</feature>
<dbReference type="GO" id="GO:0006047">
    <property type="term" value="P:UDP-N-acetylglucosamine metabolic process"/>
    <property type="evidence" value="ECO:0007669"/>
    <property type="project" value="TreeGrafter"/>
</dbReference>
<evidence type="ECO:0000259" key="9">
    <source>
        <dbReference type="PROSITE" id="PS51464"/>
    </source>
</evidence>
<dbReference type="EMBL" id="AMFJ01036013">
    <property type="protein sequence ID" value="EKD25661.1"/>
    <property type="molecule type" value="Genomic_DNA"/>
</dbReference>
<dbReference type="CDD" id="cd05009">
    <property type="entry name" value="SIS_GlmS_GlmD_2"/>
    <property type="match status" value="1"/>
</dbReference>
<evidence type="ECO:0000256" key="7">
    <source>
        <dbReference type="ARBA" id="ARBA00022962"/>
    </source>
</evidence>
<dbReference type="GO" id="GO:0097367">
    <property type="term" value="F:carbohydrate derivative binding"/>
    <property type="evidence" value="ECO:0007669"/>
    <property type="project" value="InterPro"/>
</dbReference>
<evidence type="ECO:0000256" key="6">
    <source>
        <dbReference type="ARBA" id="ARBA00022737"/>
    </source>
</evidence>
<dbReference type="Pfam" id="PF01380">
    <property type="entry name" value="SIS"/>
    <property type="match status" value="2"/>
</dbReference>
<feature type="domain" description="SIS" evidence="9">
    <location>
        <begin position="287"/>
        <end position="428"/>
    </location>
</feature>
<dbReference type="InterPro" id="IPR035466">
    <property type="entry name" value="GlmS/AgaS_SIS"/>
</dbReference>
<evidence type="ECO:0000259" key="8">
    <source>
        <dbReference type="PROSITE" id="PS51278"/>
    </source>
</evidence>
<gene>
    <name evidence="10" type="ORF">ACD_80C00006G0008</name>
</gene>
<keyword evidence="6" id="KW-0677">Repeat</keyword>
<comment type="catalytic activity">
    <reaction evidence="1">
        <text>D-fructose 6-phosphate + L-glutamine = D-glucosamine 6-phosphate + L-glutamate</text>
        <dbReference type="Rhea" id="RHEA:13237"/>
        <dbReference type="ChEBI" id="CHEBI:29985"/>
        <dbReference type="ChEBI" id="CHEBI:58359"/>
        <dbReference type="ChEBI" id="CHEBI:58725"/>
        <dbReference type="ChEBI" id="CHEBI:61527"/>
        <dbReference type="EC" id="2.6.1.16"/>
    </reaction>
</comment>
<protein>
    <recommendedName>
        <fullName evidence="3">Glutamine--fructose-6-phosphate aminotransferase [isomerizing]</fullName>
        <ecNumber evidence="2">2.6.1.16</ecNumber>
    </recommendedName>
</protein>
<proteinExistence type="predicted"/>
<dbReference type="Gene3D" id="3.40.50.10490">
    <property type="entry name" value="Glucose-6-phosphate isomerase like protein, domain 1"/>
    <property type="match status" value="2"/>
</dbReference>
<dbReference type="InterPro" id="IPR047084">
    <property type="entry name" value="GFAT_N"/>
</dbReference>
<dbReference type="SUPFAM" id="SSF56235">
    <property type="entry name" value="N-terminal nucleophile aminohydrolases (Ntn hydrolases)"/>
    <property type="match status" value="1"/>
</dbReference>
<dbReference type="Gene3D" id="3.60.20.10">
    <property type="entry name" value="Glutamine Phosphoribosylpyrophosphate, subunit 1, domain 1"/>
    <property type="match status" value="1"/>
</dbReference>
<evidence type="ECO:0000313" key="10">
    <source>
        <dbReference type="EMBL" id="EKD25661.1"/>
    </source>
</evidence>
<accession>K1XKE3</accession>
<evidence type="ECO:0000256" key="3">
    <source>
        <dbReference type="ARBA" id="ARBA00016090"/>
    </source>
</evidence>
<name>K1XKE3_9BACT</name>